<dbReference type="InterPro" id="IPR051397">
    <property type="entry name" value="Zn-ADH-like_protein"/>
</dbReference>
<organism evidence="2 3">
    <name type="scientific">Reichenbachiella agarivorans</name>
    <dbReference type="NCBI Taxonomy" id="2979464"/>
    <lineage>
        <taxon>Bacteria</taxon>
        <taxon>Pseudomonadati</taxon>
        <taxon>Bacteroidota</taxon>
        <taxon>Cytophagia</taxon>
        <taxon>Cytophagales</taxon>
        <taxon>Reichenbachiellaceae</taxon>
        <taxon>Reichenbachiella</taxon>
    </lineage>
</organism>
<sequence length="324" mass="34747">MKAVICRNYGSPDLLTLEDMPSLTPEPNEVIVDVKACGLNFPDTLIIQGKYQFQPEFPFSPGGEVAGTVKSIGSEVKHLCVGDRVMAGTSWGGMAQEARSLASNAFKIPDSMSFESAAGSLMTYATAYHALVDRAAIKSGETVLVLGAAGGIGVASIQIAKILGCHVIACASTDDKLDFCSQLGADETVNYMSEDLKTRVKEITNGQGADVIVDPVGGRFAEPAFRSIARFGRYLVVGFASGEIPSIAWNLPLLKSASIVGVFWGSFFRNNPEDNAQNVAQLLRWFDDGQMSTQLYQVYPLSAFKEALDCLTNKEVKGKIVLLP</sequence>
<dbReference type="PANTHER" id="PTHR43677:SF4">
    <property type="entry name" value="QUINONE OXIDOREDUCTASE-LIKE PROTEIN 2"/>
    <property type="match status" value="1"/>
</dbReference>
<evidence type="ECO:0000313" key="3">
    <source>
        <dbReference type="Proteomes" id="UP001065174"/>
    </source>
</evidence>
<dbReference type="Proteomes" id="UP001065174">
    <property type="component" value="Chromosome"/>
</dbReference>
<dbReference type="Pfam" id="PF08240">
    <property type="entry name" value="ADH_N"/>
    <property type="match status" value="1"/>
</dbReference>
<dbReference type="InterPro" id="IPR013154">
    <property type="entry name" value="ADH-like_N"/>
</dbReference>
<keyword evidence="3" id="KW-1185">Reference proteome</keyword>
<dbReference type="PROSITE" id="PS01162">
    <property type="entry name" value="QOR_ZETA_CRYSTAL"/>
    <property type="match status" value="1"/>
</dbReference>
<dbReference type="InterPro" id="IPR002364">
    <property type="entry name" value="Quin_OxRdtase/zeta-crystal_CS"/>
</dbReference>
<proteinExistence type="predicted"/>
<dbReference type="InterPro" id="IPR011032">
    <property type="entry name" value="GroES-like_sf"/>
</dbReference>
<dbReference type="InterPro" id="IPR036291">
    <property type="entry name" value="NAD(P)-bd_dom_sf"/>
</dbReference>
<dbReference type="SUPFAM" id="SSF50129">
    <property type="entry name" value="GroES-like"/>
    <property type="match status" value="1"/>
</dbReference>
<name>A0ABY6CNT5_9BACT</name>
<accession>A0ABY6CNT5</accession>
<dbReference type="Gene3D" id="3.90.180.10">
    <property type="entry name" value="Medium-chain alcohol dehydrogenases, catalytic domain"/>
    <property type="match status" value="1"/>
</dbReference>
<dbReference type="InterPro" id="IPR020843">
    <property type="entry name" value="ER"/>
</dbReference>
<evidence type="ECO:0000313" key="2">
    <source>
        <dbReference type="EMBL" id="UXP32192.1"/>
    </source>
</evidence>
<dbReference type="Gene3D" id="3.40.50.720">
    <property type="entry name" value="NAD(P)-binding Rossmann-like Domain"/>
    <property type="match status" value="1"/>
</dbReference>
<evidence type="ECO:0000259" key="1">
    <source>
        <dbReference type="SMART" id="SM00829"/>
    </source>
</evidence>
<dbReference type="EMBL" id="CP106679">
    <property type="protein sequence ID" value="UXP32192.1"/>
    <property type="molecule type" value="Genomic_DNA"/>
</dbReference>
<gene>
    <name evidence="2" type="ORF">N6H18_17775</name>
</gene>
<feature type="domain" description="Enoyl reductase (ER)" evidence="1">
    <location>
        <begin position="10"/>
        <end position="322"/>
    </location>
</feature>
<protein>
    <submittedName>
        <fullName evidence="2">NADPH:quinone oxidoreductase family protein</fullName>
    </submittedName>
</protein>
<dbReference type="PANTHER" id="PTHR43677">
    <property type="entry name" value="SHORT-CHAIN DEHYDROGENASE/REDUCTASE"/>
    <property type="match status" value="1"/>
</dbReference>
<dbReference type="SMART" id="SM00829">
    <property type="entry name" value="PKS_ER"/>
    <property type="match status" value="1"/>
</dbReference>
<dbReference type="Pfam" id="PF00107">
    <property type="entry name" value="ADH_zinc_N"/>
    <property type="match status" value="1"/>
</dbReference>
<dbReference type="RefSeq" id="WP_262309628.1">
    <property type="nucleotide sequence ID" value="NZ_CP106679.1"/>
</dbReference>
<dbReference type="CDD" id="cd08241">
    <property type="entry name" value="QOR1"/>
    <property type="match status" value="1"/>
</dbReference>
<reference evidence="2" key="1">
    <citation type="submission" date="2022-09" db="EMBL/GenBank/DDBJ databases">
        <title>Comparative genomics and taxonomic characterization of three novel marine species of genus Reichenbachiella exhibiting antioxidant and polysaccharide degradation activities.</title>
        <authorList>
            <person name="Muhammad N."/>
            <person name="Lee Y.-J."/>
            <person name="Ko J."/>
            <person name="Kim S.-G."/>
        </authorList>
    </citation>
    <scope>NUCLEOTIDE SEQUENCE</scope>
    <source>
        <strain evidence="2">BKB1-1</strain>
    </source>
</reference>
<dbReference type="InterPro" id="IPR013149">
    <property type="entry name" value="ADH-like_C"/>
</dbReference>
<dbReference type="SUPFAM" id="SSF51735">
    <property type="entry name" value="NAD(P)-binding Rossmann-fold domains"/>
    <property type="match status" value="1"/>
</dbReference>